<gene>
    <name evidence="2" type="ORF">E2C01_080714</name>
</gene>
<keyword evidence="3" id="KW-1185">Reference proteome</keyword>
<dbReference type="Proteomes" id="UP000324222">
    <property type="component" value="Unassembled WGS sequence"/>
</dbReference>
<protein>
    <submittedName>
        <fullName evidence="2">Uncharacterized protein</fullName>
    </submittedName>
</protein>
<dbReference type="AlphaFoldDB" id="A0A5B7IKC8"/>
<evidence type="ECO:0000313" key="2">
    <source>
        <dbReference type="EMBL" id="MPC85911.1"/>
    </source>
</evidence>
<feature type="region of interest" description="Disordered" evidence="1">
    <location>
        <begin position="1"/>
        <end position="22"/>
    </location>
</feature>
<organism evidence="2 3">
    <name type="scientific">Portunus trituberculatus</name>
    <name type="common">Swimming crab</name>
    <name type="synonym">Neptunus trituberculatus</name>
    <dbReference type="NCBI Taxonomy" id="210409"/>
    <lineage>
        <taxon>Eukaryota</taxon>
        <taxon>Metazoa</taxon>
        <taxon>Ecdysozoa</taxon>
        <taxon>Arthropoda</taxon>
        <taxon>Crustacea</taxon>
        <taxon>Multicrustacea</taxon>
        <taxon>Malacostraca</taxon>
        <taxon>Eumalacostraca</taxon>
        <taxon>Eucarida</taxon>
        <taxon>Decapoda</taxon>
        <taxon>Pleocyemata</taxon>
        <taxon>Brachyura</taxon>
        <taxon>Eubrachyura</taxon>
        <taxon>Portunoidea</taxon>
        <taxon>Portunidae</taxon>
        <taxon>Portuninae</taxon>
        <taxon>Portunus</taxon>
    </lineage>
</organism>
<name>A0A5B7IKC8_PORTR</name>
<evidence type="ECO:0000313" key="3">
    <source>
        <dbReference type="Proteomes" id="UP000324222"/>
    </source>
</evidence>
<accession>A0A5B7IKC8</accession>
<reference evidence="2 3" key="1">
    <citation type="submission" date="2019-05" db="EMBL/GenBank/DDBJ databases">
        <title>Another draft genome of Portunus trituberculatus and its Hox gene families provides insights of decapod evolution.</title>
        <authorList>
            <person name="Jeong J.-H."/>
            <person name="Song I."/>
            <person name="Kim S."/>
            <person name="Choi T."/>
            <person name="Kim D."/>
            <person name="Ryu S."/>
            <person name="Kim W."/>
        </authorList>
    </citation>
    <scope>NUCLEOTIDE SEQUENCE [LARGE SCALE GENOMIC DNA]</scope>
    <source>
        <tissue evidence="2">Muscle</tissue>
    </source>
</reference>
<evidence type="ECO:0000256" key="1">
    <source>
        <dbReference type="SAM" id="MobiDB-lite"/>
    </source>
</evidence>
<proteinExistence type="predicted"/>
<comment type="caution">
    <text evidence="2">The sequence shown here is derived from an EMBL/GenBank/DDBJ whole genome shotgun (WGS) entry which is preliminary data.</text>
</comment>
<dbReference type="EMBL" id="VSRR010069966">
    <property type="protein sequence ID" value="MPC85911.1"/>
    <property type="molecule type" value="Genomic_DNA"/>
</dbReference>
<sequence length="78" mass="8472">MTHHTPRPSHCHEVSPLTPKGPSSTCQCLVHGTQRALVHSELFSTVPSQAREPCTPYRDINIAGVKCGVPRVVSQDEA</sequence>